<organism evidence="3 4">
    <name type="scientific">Eiseniibacteriota bacterium</name>
    <dbReference type="NCBI Taxonomy" id="2212470"/>
    <lineage>
        <taxon>Bacteria</taxon>
        <taxon>Candidatus Eiseniibacteriota</taxon>
    </lineage>
</organism>
<name>A0A933SB01_UNCEI</name>
<feature type="chain" id="PRO_5037921159" evidence="1">
    <location>
        <begin position="23"/>
        <end position="160"/>
    </location>
</feature>
<dbReference type="AlphaFoldDB" id="A0A933SB01"/>
<evidence type="ECO:0000313" key="4">
    <source>
        <dbReference type="Proteomes" id="UP000696931"/>
    </source>
</evidence>
<dbReference type="EMBL" id="JACRIW010000012">
    <property type="protein sequence ID" value="MBI5168126.1"/>
    <property type="molecule type" value="Genomic_DNA"/>
</dbReference>
<feature type="domain" description="PDZ" evidence="2">
    <location>
        <begin position="37"/>
        <end position="87"/>
    </location>
</feature>
<dbReference type="Proteomes" id="UP000696931">
    <property type="component" value="Unassembled WGS sequence"/>
</dbReference>
<dbReference type="Pfam" id="PF17820">
    <property type="entry name" value="PDZ_6"/>
    <property type="match status" value="1"/>
</dbReference>
<accession>A0A933SB01</accession>
<proteinExistence type="predicted"/>
<evidence type="ECO:0000313" key="3">
    <source>
        <dbReference type="EMBL" id="MBI5168126.1"/>
    </source>
</evidence>
<sequence length="160" mass="17560">MRRFLVPALLLVGCLVAGPAAAKQPRCPLPLDECLQRFELMKTRPWLGVELDRDSTTGVTTIVNVTPGGPAERAGVKPGDVLEKLDGLAPDEWFAGRAGWKTSGDTPVAIVRSGRPQTLRLPVTHIPEDLLTRLVGEHMLEGHLAWMEPRGHEHSESHQR</sequence>
<feature type="signal peptide" evidence="1">
    <location>
        <begin position="1"/>
        <end position="22"/>
    </location>
</feature>
<reference evidence="3" key="1">
    <citation type="submission" date="2020-07" db="EMBL/GenBank/DDBJ databases">
        <title>Huge and variable diversity of episymbiotic CPR bacteria and DPANN archaea in groundwater ecosystems.</title>
        <authorList>
            <person name="He C.Y."/>
            <person name="Keren R."/>
            <person name="Whittaker M."/>
            <person name="Farag I.F."/>
            <person name="Doudna J."/>
            <person name="Cate J.H.D."/>
            <person name="Banfield J.F."/>
        </authorList>
    </citation>
    <scope>NUCLEOTIDE SEQUENCE</scope>
    <source>
        <strain evidence="3">NC_groundwater_1813_Pr3_B-0.1um_71_17</strain>
    </source>
</reference>
<dbReference type="InterPro" id="IPR036034">
    <property type="entry name" value="PDZ_sf"/>
</dbReference>
<dbReference type="SUPFAM" id="SSF50156">
    <property type="entry name" value="PDZ domain-like"/>
    <property type="match status" value="1"/>
</dbReference>
<evidence type="ECO:0000259" key="2">
    <source>
        <dbReference type="PROSITE" id="PS50106"/>
    </source>
</evidence>
<dbReference type="PROSITE" id="PS50106">
    <property type="entry name" value="PDZ"/>
    <property type="match status" value="1"/>
</dbReference>
<evidence type="ECO:0000256" key="1">
    <source>
        <dbReference type="SAM" id="SignalP"/>
    </source>
</evidence>
<keyword evidence="1" id="KW-0732">Signal</keyword>
<dbReference type="Gene3D" id="2.30.42.10">
    <property type="match status" value="1"/>
</dbReference>
<dbReference type="InterPro" id="IPR041489">
    <property type="entry name" value="PDZ_6"/>
</dbReference>
<protein>
    <submittedName>
        <fullName evidence="3">PDZ domain-containing protein</fullName>
    </submittedName>
</protein>
<dbReference type="InterPro" id="IPR001478">
    <property type="entry name" value="PDZ"/>
</dbReference>
<gene>
    <name evidence="3" type="ORF">HZA61_01420</name>
</gene>
<comment type="caution">
    <text evidence="3">The sequence shown here is derived from an EMBL/GenBank/DDBJ whole genome shotgun (WGS) entry which is preliminary data.</text>
</comment>